<dbReference type="Proteomes" id="UP000450676">
    <property type="component" value="Unassembled WGS sequence"/>
</dbReference>
<dbReference type="AlphaFoldDB" id="A0A7X4HGQ8"/>
<keyword evidence="3" id="KW-1185">Reference proteome</keyword>
<dbReference type="RefSeq" id="WP_161075250.1">
    <property type="nucleotide sequence ID" value="NZ_CP086370.1"/>
</dbReference>
<protein>
    <recommendedName>
        <fullName evidence="4">DUF2116 family Zn-ribbon domain-containing protein</fullName>
    </recommendedName>
</protein>
<feature type="region of interest" description="Disordered" evidence="1">
    <location>
        <begin position="1"/>
        <end position="23"/>
    </location>
</feature>
<evidence type="ECO:0000256" key="1">
    <source>
        <dbReference type="SAM" id="MobiDB-lite"/>
    </source>
</evidence>
<name>A0A7X4HGQ8_9BURK</name>
<comment type="caution">
    <text evidence="2">The sequence shown here is derived from an EMBL/GenBank/DDBJ whole genome shotgun (WGS) entry which is preliminary data.</text>
</comment>
<reference evidence="2 3" key="1">
    <citation type="submission" date="2019-12" db="EMBL/GenBank/DDBJ databases">
        <title>Novel species isolated from a subtropical stream in China.</title>
        <authorList>
            <person name="Lu H."/>
        </authorList>
    </citation>
    <scope>NUCLEOTIDE SEQUENCE [LARGE SCALE GENOMIC DNA]</scope>
    <source>
        <strain evidence="2 3">FT127W</strain>
    </source>
</reference>
<gene>
    <name evidence="2" type="ORF">GTP77_27005</name>
</gene>
<evidence type="ECO:0008006" key="4">
    <source>
        <dbReference type="Google" id="ProtNLM"/>
    </source>
</evidence>
<proteinExistence type="predicted"/>
<evidence type="ECO:0000313" key="3">
    <source>
        <dbReference type="Proteomes" id="UP000450676"/>
    </source>
</evidence>
<dbReference type="EMBL" id="WWCU01000050">
    <property type="protein sequence ID" value="MYN10971.1"/>
    <property type="molecule type" value="Genomic_DNA"/>
</dbReference>
<organism evidence="2 3">
    <name type="scientific">Pseudoduganella aquatica</name>
    <dbReference type="NCBI Taxonomy" id="2660641"/>
    <lineage>
        <taxon>Bacteria</taxon>
        <taxon>Pseudomonadati</taxon>
        <taxon>Pseudomonadota</taxon>
        <taxon>Betaproteobacteria</taxon>
        <taxon>Burkholderiales</taxon>
        <taxon>Oxalobacteraceae</taxon>
        <taxon>Telluria group</taxon>
        <taxon>Pseudoduganella</taxon>
    </lineage>
</organism>
<accession>A0A7X4HGQ8</accession>
<evidence type="ECO:0000313" key="2">
    <source>
        <dbReference type="EMBL" id="MYN10971.1"/>
    </source>
</evidence>
<sequence length="64" mass="7230">MESLQNQLPEEASGLPPAAPPAYTRQTLPPKGSCWYCEKPLDSVRRFCGKECHDAFDEEAEFTR</sequence>